<evidence type="ECO:0000313" key="3">
    <source>
        <dbReference type="RefSeq" id="XP_071926038.1"/>
    </source>
</evidence>
<feature type="domain" description="RNase H type-1" evidence="1">
    <location>
        <begin position="654"/>
        <end position="742"/>
    </location>
</feature>
<protein>
    <recommendedName>
        <fullName evidence="1">RNase H type-1 domain-containing protein</fullName>
    </recommendedName>
</protein>
<sequence length="785" mass="90630">MSVGTEPIKRNWKRRFYFVRKWLEYQEVGEVAAKAWGNRQEGSRFFRLQNKIKDCRFELMRWNKKLKGNAKKDIEVLKQKITYSRHAKGPNAKEETNYQLKKLADAYKKEEVFCGQKAIINWLQEGDKNTSYFHVVVEARDELASSSVKNLIQTRLSQVDVILEGIPQTITTQMNIRLTRPVTEWEVRKAVFSLHPNKAPWPDENGILSDVDPVGDEMCIICLSSLLQHAVQCQKLSGLRIAKECPAISHLFSANDTLIFCMATKEEAQQVMQILKIYENASGQMINADKSSVFFEKNMQKDKKEEVIEVLEGMKQIQQSRYLGLPVVIGRTKKQVFSYIKERVVHRLKGWKEKLLSQAGKEVMLKSVILAMPTYAMGCIRLSKGVCVDICKEMAKFWWGGNDKDRKIHWLGWERLTDVKGNGGLGFRDLMEFNTAMLARQLWRILTRPNLMMSRILKGRYFKGESIWKMKIHESDSWMWKSVLSACELLEREAKKRVGDGRTIDVWADGWLPDRGKGVVTTVKPPGCSIRKANELIQNGEWRMELMRILPVNEVIKSRIGKGEDKCLCYGEGTETLEHMLFFCQQATMIWKDAPVRWDGMEHFRPNFRLWWNSLMDAQQRKDRREHIVLTVNILWQLGGEMVILLELGLVLKKRCSDPVVEEACAIRKALTVAMQEGWVNIEVQSNCKIVVSKILDEDIRDAKIGTLVEDIKLLKNNFRNCSFSFIRREGNVASHSLARFALNLVEDVYWKVSFPLWLIRLAREDLGAVAPVCKQTCKSCYGAI</sequence>
<dbReference type="InterPro" id="IPR044730">
    <property type="entry name" value="RNase_H-like_dom_plant"/>
</dbReference>
<organism evidence="2 3">
    <name type="scientific">Coffea arabica</name>
    <name type="common">Arabian coffee</name>
    <dbReference type="NCBI Taxonomy" id="13443"/>
    <lineage>
        <taxon>Eukaryota</taxon>
        <taxon>Viridiplantae</taxon>
        <taxon>Streptophyta</taxon>
        <taxon>Embryophyta</taxon>
        <taxon>Tracheophyta</taxon>
        <taxon>Spermatophyta</taxon>
        <taxon>Magnoliopsida</taxon>
        <taxon>eudicotyledons</taxon>
        <taxon>Gunneridae</taxon>
        <taxon>Pentapetalae</taxon>
        <taxon>asterids</taxon>
        <taxon>lamiids</taxon>
        <taxon>Gentianales</taxon>
        <taxon>Rubiaceae</taxon>
        <taxon>Ixoroideae</taxon>
        <taxon>Gardenieae complex</taxon>
        <taxon>Bertiereae - Coffeeae clade</taxon>
        <taxon>Coffeeae</taxon>
        <taxon>Coffea</taxon>
    </lineage>
</organism>
<gene>
    <name evidence="3" type="primary">LOC140016423</name>
    <name evidence="4" type="synonym">LOC113715810</name>
</gene>
<dbReference type="InterPro" id="IPR002156">
    <property type="entry name" value="RNaseH_domain"/>
</dbReference>
<proteinExistence type="predicted"/>
<dbReference type="Proteomes" id="UP001652660">
    <property type="component" value="Chromosome 11c"/>
</dbReference>
<dbReference type="CDD" id="cd06222">
    <property type="entry name" value="RNase_H_like"/>
    <property type="match status" value="1"/>
</dbReference>
<evidence type="ECO:0000313" key="4">
    <source>
        <dbReference type="RefSeq" id="XP_071926920.1"/>
    </source>
</evidence>
<dbReference type="GeneID" id="140016423"/>
<dbReference type="PANTHER" id="PTHR33116">
    <property type="entry name" value="REVERSE TRANSCRIPTASE ZINC-BINDING DOMAIN-CONTAINING PROTEIN-RELATED-RELATED"/>
    <property type="match status" value="1"/>
</dbReference>
<dbReference type="Gene3D" id="3.30.420.10">
    <property type="entry name" value="Ribonuclease H-like superfamily/Ribonuclease H"/>
    <property type="match status" value="1"/>
</dbReference>
<evidence type="ECO:0000313" key="2">
    <source>
        <dbReference type="Proteomes" id="UP001652660"/>
    </source>
</evidence>
<dbReference type="PANTHER" id="PTHR33116:SF86">
    <property type="entry name" value="REVERSE TRANSCRIPTASE DOMAIN-CONTAINING PROTEIN"/>
    <property type="match status" value="1"/>
</dbReference>
<dbReference type="InterPro" id="IPR036397">
    <property type="entry name" value="RNaseH_sf"/>
</dbReference>
<keyword evidence="2" id="KW-1185">Reference proteome</keyword>
<dbReference type="Pfam" id="PF13456">
    <property type="entry name" value="RVT_3"/>
    <property type="match status" value="1"/>
</dbReference>
<name>A0ABM4W2M7_COFAR</name>
<evidence type="ECO:0000259" key="1">
    <source>
        <dbReference type="Pfam" id="PF13456"/>
    </source>
</evidence>
<accession>A0ABM4W2M7</accession>
<dbReference type="RefSeq" id="XP_071926038.1">
    <property type="nucleotide sequence ID" value="XM_072069937.1"/>
</dbReference>
<dbReference type="RefSeq" id="XP_071926920.1">
    <property type="nucleotide sequence ID" value="XM_072070819.1"/>
</dbReference>
<reference evidence="3 4" key="1">
    <citation type="submission" date="2025-05" db="UniProtKB">
        <authorList>
            <consortium name="RefSeq"/>
        </authorList>
    </citation>
    <scope>IDENTIFICATION</scope>
    <source>
        <tissue evidence="3 4">Leaves</tissue>
    </source>
</reference>